<evidence type="ECO:0000313" key="3">
    <source>
        <dbReference type="Proteomes" id="UP000796880"/>
    </source>
</evidence>
<evidence type="ECO:0000313" key="2">
    <source>
        <dbReference type="EMBL" id="KAF3432391.1"/>
    </source>
</evidence>
<organism evidence="2 3">
    <name type="scientific">Rhamnella rubrinervis</name>
    <dbReference type="NCBI Taxonomy" id="2594499"/>
    <lineage>
        <taxon>Eukaryota</taxon>
        <taxon>Viridiplantae</taxon>
        <taxon>Streptophyta</taxon>
        <taxon>Embryophyta</taxon>
        <taxon>Tracheophyta</taxon>
        <taxon>Spermatophyta</taxon>
        <taxon>Magnoliopsida</taxon>
        <taxon>eudicotyledons</taxon>
        <taxon>Gunneridae</taxon>
        <taxon>Pentapetalae</taxon>
        <taxon>rosids</taxon>
        <taxon>fabids</taxon>
        <taxon>Rosales</taxon>
        <taxon>Rhamnaceae</taxon>
        <taxon>rhamnoid group</taxon>
        <taxon>Rhamneae</taxon>
        <taxon>Rhamnella</taxon>
    </lineage>
</organism>
<reference evidence="2" key="1">
    <citation type="submission" date="2020-03" db="EMBL/GenBank/DDBJ databases">
        <title>A high-quality chromosome-level genome assembly of a woody plant with both climbing and erect habits, Rhamnella rubrinervis.</title>
        <authorList>
            <person name="Lu Z."/>
            <person name="Yang Y."/>
            <person name="Zhu X."/>
            <person name="Sun Y."/>
        </authorList>
    </citation>
    <scope>NUCLEOTIDE SEQUENCE</scope>
    <source>
        <strain evidence="2">BYM</strain>
        <tissue evidence="2">Leaf</tissue>
    </source>
</reference>
<protein>
    <submittedName>
        <fullName evidence="2">Uncharacterized protein</fullName>
    </submittedName>
</protein>
<keyword evidence="3" id="KW-1185">Reference proteome</keyword>
<feature type="region of interest" description="Disordered" evidence="1">
    <location>
        <begin position="110"/>
        <end position="142"/>
    </location>
</feature>
<dbReference type="Proteomes" id="UP000796880">
    <property type="component" value="Unassembled WGS sequence"/>
</dbReference>
<proteinExistence type="predicted"/>
<sequence length="167" mass="18198">MGGKSPSSPHRVVSVLRKFGGLKLLVSVKKVYKPKQAPSVPTTNAFKVLNTDVTQTHIEHMVRQHDEDPSNTTDINAEMCIEARPSNPDIDVAPSRTEFNTKLDAFGDLDDKLGDNANDTVEDDWPPLQGEGSSKPSNEFNGIPFVGQQSNTMAMVWFESSSAPTAV</sequence>
<dbReference type="EMBL" id="VOIH02000012">
    <property type="protein sequence ID" value="KAF3432391.1"/>
    <property type="molecule type" value="Genomic_DNA"/>
</dbReference>
<comment type="caution">
    <text evidence="2">The sequence shown here is derived from an EMBL/GenBank/DDBJ whole genome shotgun (WGS) entry which is preliminary data.</text>
</comment>
<evidence type="ECO:0000256" key="1">
    <source>
        <dbReference type="SAM" id="MobiDB-lite"/>
    </source>
</evidence>
<gene>
    <name evidence="2" type="ORF">FNV43_RR27131</name>
</gene>
<dbReference type="AlphaFoldDB" id="A0A8K0DPE4"/>
<accession>A0A8K0DPE4</accession>
<name>A0A8K0DPE4_9ROSA</name>
<feature type="compositionally biased region" description="Polar residues" evidence="1">
    <location>
        <begin position="131"/>
        <end position="140"/>
    </location>
</feature>